<dbReference type="EMBL" id="AQHV01000001">
    <property type="protein sequence ID" value="KKB60081.1"/>
    <property type="molecule type" value="Genomic_DNA"/>
</dbReference>
<dbReference type="RefSeq" id="WP_007659121.1">
    <property type="nucleotide sequence ID" value="NZ_KQ033912.1"/>
</dbReference>
<evidence type="ECO:0000259" key="1">
    <source>
        <dbReference type="Pfam" id="PF14734"/>
    </source>
</evidence>
<dbReference type="InterPro" id="IPR049893">
    <property type="entry name" value="Bvu_2165-like_IHF-HU-DNA_bdg"/>
</dbReference>
<dbReference type="Proteomes" id="UP000033047">
    <property type="component" value="Unassembled WGS sequence"/>
</dbReference>
<comment type="caution">
    <text evidence="3">The sequence shown here is derived from an EMBL/GenBank/DDBJ whole genome shotgun (WGS) entry which is preliminary data.</text>
</comment>
<dbReference type="AlphaFoldDB" id="A0A0F5JQL2"/>
<dbReference type="STRING" id="927665.HMPREF1535_00356"/>
<evidence type="ECO:0000313" key="3">
    <source>
        <dbReference type="EMBL" id="KKB60081.1"/>
    </source>
</evidence>
<feature type="domain" description="DUF4469" evidence="1">
    <location>
        <begin position="138"/>
        <end position="235"/>
    </location>
</feature>
<dbReference type="GeneID" id="69981573"/>
<reference evidence="3 4" key="1">
    <citation type="submission" date="2013-04" db="EMBL/GenBank/DDBJ databases">
        <title>The Genome Sequence of Parabacteroides goldsteinii DSM 19448.</title>
        <authorList>
            <consortium name="The Broad Institute Genomics Platform"/>
            <person name="Earl A."/>
            <person name="Ward D."/>
            <person name="Feldgarden M."/>
            <person name="Gevers D."/>
            <person name="Martens E."/>
            <person name="Sakamoto M."/>
            <person name="Benno Y."/>
            <person name="Song Y."/>
            <person name="Liu C."/>
            <person name="Lee J."/>
            <person name="Bolanos M."/>
            <person name="Vaisanen M.L."/>
            <person name="Finegold S.M."/>
            <person name="Walker B."/>
            <person name="Young S."/>
            <person name="Zeng Q."/>
            <person name="Gargeya S."/>
            <person name="Fitzgerald M."/>
            <person name="Haas B."/>
            <person name="Abouelleil A."/>
            <person name="Allen A.W."/>
            <person name="Alvarado L."/>
            <person name="Arachchi H.M."/>
            <person name="Berlin A.M."/>
            <person name="Chapman S.B."/>
            <person name="Gainer-Dewar J."/>
            <person name="Goldberg J."/>
            <person name="Griggs A."/>
            <person name="Gujja S."/>
            <person name="Hansen M."/>
            <person name="Howarth C."/>
            <person name="Imamovic A."/>
            <person name="Ireland A."/>
            <person name="Larimer J."/>
            <person name="McCowan C."/>
            <person name="Murphy C."/>
            <person name="Pearson M."/>
            <person name="Poon T.W."/>
            <person name="Priest M."/>
            <person name="Roberts A."/>
            <person name="Saif S."/>
            <person name="Shea T."/>
            <person name="Sisk P."/>
            <person name="Sykes S."/>
            <person name="Wortman J."/>
            <person name="Nusbaum C."/>
            <person name="Birren B."/>
        </authorList>
    </citation>
    <scope>NUCLEOTIDE SEQUENCE [LARGE SCALE GENOMIC DNA]</scope>
    <source>
        <strain evidence="3 4">DSM 19448</strain>
    </source>
</reference>
<evidence type="ECO:0000313" key="4">
    <source>
        <dbReference type="Proteomes" id="UP000033047"/>
    </source>
</evidence>
<dbReference type="PATRIC" id="fig|927665.4.peg.357"/>
<dbReference type="CDD" id="cd13833">
    <property type="entry name" value="HU_IHF_like"/>
    <property type="match status" value="1"/>
</dbReference>
<name>A0A0F5JQL2_9BACT</name>
<protein>
    <submittedName>
        <fullName evidence="3">Uncharacterized protein</fullName>
    </submittedName>
</protein>
<proteinExistence type="predicted"/>
<gene>
    <name evidence="3" type="ORF">HMPREF1535_00356</name>
</gene>
<feature type="domain" description="Bvu-2165-like IHF-HU-like DNA-binding" evidence="2">
    <location>
        <begin position="8"/>
        <end position="129"/>
    </location>
</feature>
<sequence length="257" mass="28481">MANYTKFWKVWLRLNLLTKDVDNDYTAEVSTMKNSLRNEDIAQRIVNEGSEYKYDTLLSIINQHDRIIREAVMDGYSVLTKTCQYTPRVLGPWIGSSAKFDPEKHKVTLDITLSSEMREALSHVGVEVLTVKDSGANIGLVIDTVTGLSNDTITPGDDIRIEGEKIRVSGEAAGVGVFFIASDGTEHPVTRRLTTNDPKCLLARVPSDLADGQYTLRIVTQFSNTTTLLKEPRTIEYERPLTVGTGGSGDGDRPEIE</sequence>
<evidence type="ECO:0000259" key="2">
    <source>
        <dbReference type="Pfam" id="PF14848"/>
    </source>
</evidence>
<dbReference type="Pfam" id="PF14734">
    <property type="entry name" value="DUF4469"/>
    <property type="match status" value="1"/>
</dbReference>
<dbReference type="Gene3D" id="2.70.50.70">
    <property type="match status" value="1"/>
</dbReference>
<dbReference type="Pfam" id="PF14848">
    <property type="entry name" value="HU-DNA_bdg"/>
    <property type="match status" value="1"/>
</dbReference>
<organism evidence="3 4">
    <name type="scientific">Parabacteroides goldsteinii DSM 19448 = WAL 12034</name>
    <dbReference type="NCBI Taxonomy" id="927665"/>
    <lineage>
        <taxon>Bacteria</taxon>
        <taxon>Pseudomonadati</taxon>
        <taxon>Bacteroidota</taxon>
        <taxon>Bacteroidia</taxon>
        <taxon>Bacteroidales</taxon>
        <taxon>Tannerellaceae</taxon>
        <taxon>Parabacteroides</taxon>
    </lineage>
</organism>
<dbReference type="CDD" id="cd12843">
    <property type="entry name" value="Bvu_2165_C_like"/>
    <property type="match status" value="1"/>
</dbReference>
<dbReference type="InterPro" id="IPR027824">
    <property type="entry name" value="DUF4469"/>
</dbReference>
<dbReference type="HOGENOM" id="CLU_092785_0_0_10"/>
<accession>A0A0F5JQL2</accession>